<evidence type="ECO:0000256" key="12">
    <source>
        <dbReference type="SAM" id="MobiDB-lite"/>
    </source>
</evidence>
<evidence type="ECO:0000313" key="15">
    <source>
        <dbReference type="EMBL" id="KAK2165148.1"/>
    </source>
</evidence>
<feature type="region of interest" description="Disordered" evidence="12">
    <location>
        <begin position="1074"/>
        <end position="1100"/>
    </location>
</feature>
<dbReference type="InterPro" id="IPR020894">
    <property type="entry name" value="Cadherin_CS"/>
</dbReference>
<sequence>MALKSGVKSTRCTYGLRSVLLLACASMCMNVALAGTLSLNYGVKEEEVDRSLGDILVDSGLSQRYNSSISQRIKLSILKGIYARYFVISPRSNVLRTSDIRLDRDAICPKLDSCVVQLDVAVSEPIALFEIIKINVTVEDLNDNAPSFPEPEATVRISESADPGTPMALPLAFDYDSGASGNVSYDLYPESSIFDLEFLPAVMGSPDLRLVTTGSLDRETESEYKLEIEAKDNGNPQLSTTLQVRVMITDSNDNTPIFNEPLYDVTIPEDYPLSTPFIALSATDMDVGDNGVIVYAFSQQTALLYGATFGLDPNSGDLFLVSGLDYETSTSYYLTVLATDKGPEARRATARVTVRVKDINDVTPRVTINVLTSSGVAEVAENHEAGQFVAHLSVEDPDGGQAGDVSCNVSNTDQFVIVEIYDNEFKLVTNSSFDHEYSDSVTVSVTCSDKGLPPLSTTETLRVTILDENDNIPQFLQQSYTTNIRENNTFPVPIFFVSAIDKDGGVNGKVSYHVDESGEKYIQVNTTSGLVSSNGRFDREQIEYFTTLIYAVDGGSPPLTGTSTITVLVDDINDEAPYFTQKTYVFGTFENQIIGTTIGQVAAQDNDTGPRADVVYTLTPDSRGKNIFKIDPETGRISTKKILDREEVDSYVLEIMATNTMYPYYTATATVSIHIADKNDLAPTIVFPSKVNDTVQISAFAARGSSVTKIEAYDADLGKNSELVYQLAKGNDDDLFIVNPASGEVILQQILDGRQRVYNILVVVQDQGKPKKAAVANLYIVLNSSIGASSSGVGNADSKRLRAGQTGDGLTMEMTIVIIVGCLSAVLAGCLATLLAFLCRRYGRPESRKRADVSKNANDSMTYNDVKVDPESGADEPAITPLTSVTLAESLDQQSPGDPADRIDMWITSGCKKEELAHMDSGHGSWAESGSDCGTVAVECGTSGPRGYFRRQAISGVQEYNPRFPIGQYTTTPTAAQNSQTSPRRESENCTRSGSQTLYDDYIIFSNRDNVPQFHCSGSGRRPETFFIREPPILPGSPSPSEPMRTHDGERLRTFSGNNRRLVKDNFPDADLRLQDGNPVMTNNGSGSVGSSFSSDRSQELKPLNVKQNGTELSVGGTSSEHLRQTCTDIRDV</sequence>
<comment type="subcellular location">
    <subcellularLocation>
        <location evidence="1">Cell membrane</location>
        <topology evidence="1">Single-pass type I membrane protein</topology>
    </subcellularLocation>
</comment>
<reference evidence="15" key="1">
    <citation type="journal article" date="2023" name="Mol. Biol. Evol.">
        <title>Third-Generation Sequencing Reveals the Adaptive Role of the Epigenome in Three Deep-Sea Polychaetes.</title>
        <authorList>
            <person name="Perez M."/>
            <person name="Aroh O."/>
            <person name="Sun Y."/>
            <person name="Lan Y."/>
            <person name="Juniper S.K."/>
            <person name="Young C.R."/>
            <person name="Angers B."/>
            <person name="Qian P.Y."/>
        </authorList>
    </citation>
    <scope>NUCLEOTIDE SEQUENCE</scope>
    <source>
        <strain evidence="15">P08H-3</strain>
    </source>
</reference>
<dbReference type="EMBL" id="JAODUP010000054">
    <property type="protein sequence ID" value="KAK2165148.1"/>
    <property type="molecule type" value="Genomic_DNA"/>
</dbReference>
<dbReference type="FunFam" id="2.60.40.60:FF:000004">
    <property type="entry name" value="Protocadherin 1 gamma 2"/>
    <property type="match status" value="1"/>
</dbReference>
<dbReference type="SUPFAM" id="SSF49313">
    <property type="entry name" value="Cadherin-like"/>
    <property type="match status" value="6"/>
</dbReference>
<dbReference type="PRINTS" id="PR00205">
    <property type="entry name" value="CADHERIN"/>
</dbReference>
<dbReference type="Pfam" id="PF00028">
    <property type="entry name" value="Cadherin"/>
    <property type="match status" value="6"/>
</dbReference>
<dbReference type="GO" id="GO:0005509">
    <property type="term" value="F:calcium ion binding"/>
    <property type="evidence" value="ECO:0007669"/>
    <property type="project" value="UniProtKB-UniRule"/>
</dbReference>
<dbReference type="InterPro" id="IPR002126">
    <property type="entry name" value="Cadherin-like_dom"/>
</dbReference>
<feature type="transmembrane region" description="Helical" evidence="13">
    <location>
        <begin position="816"/>
        <end position="839"/>
    </location>
</feature>
<dbReference type="SMART" id="SM00112">
    <property type="entry name" value="CA"/>
    <property type="match status" value="7"/>
</dbReference>
<dbReference type="FunFam" id="2.60.40.60:FF:000020">
    <property type="entry name" value="Dachsous cadherin-related 1b"/>
    <property type="match status" value="2"/>
</dbReference>
<dbReference type="GO" id="GO:0007156">
    <property type="term" value="P:homophilic cell adhesion via plasma membrane adhesion molecules"/>
    <property type="evidence" value="ECO:0007669"/>
    <property type="project" value="InterPro"/>
</dbReference>
<feature type="domain" description="Cadherin" evidence="14">
    <location>
        <begin position="580"/>
        <end position="685"/>
    </location>
</feature>
<evidence type="ECO:0000256" key="11">
    <source>
        <dbReference type="PROSITE-ProRule" id="PRU00043"/>
    </source>
</evidence>
<evidence type="ECO:0000256" key="4">
    <source>
        <dbReference type="ARBA" id="ARBA00022729"/>
    </source>
</evidence>
<gene>
    <name evidence="15" type="ORF">LSH36_54g05030</name>
</gene>
<dbReference type="PANTHER" id="PTHR24028">
    <property type="entry name" value="CADHERIN-87A"/>
    <property type="match status" value="1"/>
</dbReference>
<evidence type="ECO:0000256" key="1">
    <source>
        <dbReference type="ARBA" id="ARBA00004251"/>
    </source>
</evidence>
<feature type="region of interest" description="Disordered" evidence="12">
    <location>
        <begin position="848"/>
        <end position="878"/>
    </location>
</feature>
<keyword evidence="9 13" id="KW-0472">Membrane</keyword>
<evidence type="ECO:0000313" key="16">
    <source>
        <dbReference type="Proteomes" id="UP001208570"/>
    </source>
</evidence>
<dbReference type="AlphaFoldDB" id="A0AAD9K6Z0"/>
<feature type="region of interest" description="Disordered" evidence="12">
    <location>
        <begin position="965"/>
        <end position="993"/>
    </location>
</feature>
<evidence type="ECO:0000256" key="8">
    <source>
        <dbReference type="ARBA" id="ARBA00022989"/>
    </source>
</evidence>
<dbReference type="Gene3D" id="2.60.40.60">
    <property type="entry name" value="Cadherins"/>
    <property type="match status" value="7"/>
</dbReference>
<evidence type="ECO:0000256" key="10">
    <source>
        <dbReference type="ARBA" id="ARBA00023180"/>
    </source>
</evidence>
<dbReference type="GO" id="GO:0005886">
    <property type="term" value="C:plasma membrane"/>
    <property type="evidence" value="ECO:0007669"/>
    <property type="project" value="UniProtKB-SubCell"/>
</dbReference>
<dbReference type="PANTHER" id="PTHR24028:SF146">
    <property type="entry name" value="CADHERIN 96CB, ISOFORM D-RELATED"/>
    <property type="match status" value="1"/>
</dbReference>
<dbReference type="FunFam" id="2.60.40.60:FF:000007">
    <property type="entry name" value="Protocadherin alpha 2"/>
    <property type="match status" value="1"/>
</dbReference>
<keyword evidence="3 13" id="KW-0812">Transmembrane</keyword>
<dbReference type="Proteomes" id="UP001208570">
    <property type="component" value="Unassembled WGS sequence"/>
</dbReference>
<dbReference type="PROSITE" id="PS00232">
    <property type="entry name" value="CADHERIN_1"/>
    <property type="match status" value="2"/>
</dbReference>
<evidence type="ECO:0000256" key="7">
    <source>
        <dbReference type="ARBA" id="ARBA00022889"/>
    </source>
</evidence>
<dbReference type="InterPro" id="IPR050174">
    <property type="entry name" value="Protocadherin/Cadherin-CA"/>
</dbReference>
<evidence type="ECO:0000259" key="14">
    <source>
        <dbReference type="PROSITE" id="PS50268"/>
    </source>
</evidence>
<feature type="domain" description="Cadherin" evidence="14">
    <location>
        <begin position="476"/>
        <end position="579"/>
    </location>
</feature>
<dbReference type="PROSITE" id="PS50268">
    <property type="entry name" value="CADHERIN_2"/>
    <property type="match status" value="7"/>
</dbReference>
<keyword evidence="2" id="KW-1003">Cell membrane</keyword>
<dbReference type="FunFam" id="2.60.40.60:FF:000092">
    <property type="entry name" value="Protocadherin 8"/>
    <property type="match status" value="1"/>
</dbReference>
<keyword evidence="7" id="KW-0130">Cell adhesion</keyword>
<dbReference type="CDD" id="cd11304">
    <property type="entry name" value="Cadherin_repeat"/>
    <property type="match status" value="7"/>
</dbReference>
<evidence type="ECO:0000256" key="5">
    <source>
        <dbReference type="ARBA" id="ARBA00022737"/>
    </source>
</evidence>
<proteinExistence type="predicted"/>
<accession>A0AAD9K6Z0</accession>
<dbReference type="FunFam" id="2.60.40.60:FF:000002">
    <property type="entry name" value="Protocadherin alpha 2"/>
    <property type="match status" value="1"/>
</dbReference>
<feature type="domain" description="Cadherin" evidence="14">
    <location>
        <begin position="371"/>
        <end position="475"/>
    </location>
</feature>
<keyword evidence="10" id="KW-0325">Glycoprotein</keyword>
<keyword evidence="5" id="KW-0677">Repeat</keyword>
<protein>
    <recommendedName>
        <fullName evidence="14">Cadherin domain-containing protein</fullName>
    </recommendedName>
</protein>
<feature type="compositionally biased region" description="Polar residues" evidence="12">
    <location>
        <begin position="968"/>
        <end position="982"/>
    </location>
</feature>
<evidence type="ECO:0000256" key="6">
    <source>
        <dbReference type="ARBA" id="ARBA00022837"/>
    </source>
</evidence>
<evidence type="ECO:0000256" key="3">
    <source>
        <dbReference type="ARBA" id="ARBA00022692"/>
    </source>
</evidence>
<name>A0AAD9K6Z0_9ANNE</name>
<keyword evidence="4" id="KW-0732">Signal</keyword>
<feature type="compositionally biased region" description="Low complexity" evidence="12">
    <location>
        <begin position="1085"/>
        <end position="1096"/>
    </location>
</feature>
<feature type="domain" description="Cadherin" evidence="14">
    <location>
        <begin position="689"/>
        <end position="782"/>
    </location>
</feature>
<feature type="domain" description="Cadherin" evidence="14">
    <location>
        <begin position="259"/>
        <end position="366"/>
    </location>
</feature>
<dbReference type="InterPro" id="IPR015919">
    <property type="entry name" value="Cadherin-like_sf"/>
</dbReference>
<organism evidence="15 16">
    <name type="scientific">Paralvinella palmiformis</name>
    <dbReference type="NCBI Taxonomy" id="53620"/>
    <lineage>
        <taxon>Eukaryota</taxon>
        <taxon>Metazoa</taxon>
        <taxon>Spiralia</taxon>
        <taxon>Lophotrochozoa</taxon>
        <taxon>Annelida</taxon>
        <taxon>Polychaeta</taxon>
        <taxon>Sedentaria</taxon>
        <taxon>Canalipalpata</taxon>
        <taxon>Terebellida</taxon>
        <taxon>Terebelliformia</taxon>
        <taxon>Alvinellidae</taxon>
        <taxon>Paralvinella</taxon>
    </lineage>
</organism>
<keyword evidence="8 13" id="KW-1133">Transmembrane helix</keyword>
<keyword evidence="6 11" id="KW-0106">Calcium</keyword>
<evidence type="ECO:0000256" key="2">
    <source>
        <dbReference type="ARBA" id="ARBA00022475"/>
    </source>
</evidence>
<comment type="caution">
    <text evidence="15">The sequence shown here is derived from an EMBL/GenBank/DDBJ whole genome shotgun (WGS) entry which is preliminary data.</text>
</comment>
<feature type="domain" description="Cadherin" evidence="14">
    <location>
        <begin position="149"/>
        <end position="258"/>
    </location>
</feature>
<evidence type="ECO:0000256" key="9">
    <source>
        <dbReference type="ARBA" id="ARBA00023136"/>
    </source>
</evidence>
<keyword evidence="16" id="KW-1185">Reference proteome</keyword>
<feature type="domain" description="Cadherin" evidence="14">
    <location>
        <begin position="58"/>
        <end position="148"/>
    </location>
</feature>
<evidence type="ECO:0000256" key="13">
    <source>
        <dbReference type="SAM" id="Phobius"/>
    </source>
</evidence>